<keyword evidence="2" id="KW-1185">Reference proteome</keyword>
<comment type="caution">
    <text evidence="1">The sequence shown here is derived from an EMBL/GenBank/DDBJ whole genome shotgun (WGS) entry which is preliminary data.</text>
</comment>
<reference evidence="1 2" key="2">
    <citation type="journal article" date="2022" name="Mol. Ecol. Resour.">
        <title>The genomes of chicory, endive, great burdock and yacon provide insights into Asteraceae paleo-polyploidization history and plant inulin production.</title>
        <authorList>
            <person name="Fan W."/>
            <person name="Wang S."/>
            <person name="Wang H."/>
            <person name="Wang A."/>
            <person name="Jiang F."/>
            <person name="Liu H."/>
            <person name="Zhao H."/>
            <person name="Xu D."/>
            <person name="Zhang Y."/>
        </authorList>
    </citation>
    <scope>NUCLEOTIDE SEQUENCE [LARGE SCALE GENOMIC DNA]</scope>
    <source>
        <strain evidence="2">cv. Yunnan</strain>
        <tissue evidence="1">Leaves</tissue>
    </source>
</reference>
<gene>
    <name evidence="1" type="ORF">L1987_05374</name>
</gene>
<evidence type="ECO:0000313" key="2">
    <source>
        <dbReference type="Proteomes" id="UP001056120"/>
    </source>
</evidence>
<protein>
    <submittedName>
        <fullName evidence="1">Uncharacterized protein</fullName>
    </submittedName>
</protein>
<accession>A0ACB9JV63</accession>
<sequence length="68" mass="7715">MKLWTASNLFGRQLANKVKYAAGRVETNTSDRRSEHSKKFFDHGFSSQHNATSSRFSQNSQHDAVANE</sequence>
<dbReference type="Proteomes" id="UP001056120">
    <property type="component" value="Linkage Group LG02"/>
</dbReference>
<organism evidence="1 2">
    <name type="scientific">Smallanthus sonchifolius</name>
    <dbReference type="NCBI Taxonomy" id="185202"/>
    <lineage>
        <taxon>Eukaryota</taxon>
        <taxon>Viridiplantae</taxon>
        <taxon>Streptophyta</taxon>
        <taxon>Embryophyta</taxon>
        <taxon>Tracheophyta</taxon>
        <taxon>Spermatophyta</taxon>
        <taxon>Magnoliopsida</taxon>
        <taxon>eudicotyledons</taxon>
        <taxon>Gunneridae</taxon>
        <taxon>Pentapetalae</taxon>
        <taxon>asterids</taxon>
        <taxon>campanulids</taxon>
        <taxon>Asterales</taxon>
        <taxon>Asteraceae</taxon>
        <taxon>Asteroideae</taxon>
        <taxon>Heliantheae alliance</taxon>
        <taxon>Millerieae</taxon>
        <taxon>Smallanthus</taxon>
    </lineage>
</organism>
<proteinExistence type="predicted"/>
<dbReference type="EMBL" id="CM042019">
    <property type="protein sequence ID" value="KAI3823929.1"/>
    <property type="molecule type" value="Genomic_DNA"/>
</dbReference>
<name>A0ACB9JV63_9ASTR</name>
<evidence type="ECO:0000313" key="1">
    <source>
        <dbReference type="EMBL" id="KAI3823929.1"/>
    </source>
</evidence>
<reference evidence="2" key="1">
    <citation type="journal article" date="2022" name="Mol. Ecol. Resour.">
        <title>The genomes of chicory, endive, great burdock and yacon provide insights into Asteraceae palaeo-polyploidization history and plant inulin production.</title>
        <authorList>
            <person name="Fan W."/>
            <person name="Wang S."/>
            <person name="Wang H."/>
            <person name="Wang A."/>
            <person name="Jiang F."/>
            <person name="Liu H."/>
            <person name="Zhao H."/>
            <person name="Xu D."/>
            <person name="Zhang Y."/>
        </authorList>
    </citation>
    <scope>NUCLEOTIDE SEQUENCE [LARGE SCALE GENOMIC DNA]</scope>
    <source>
        <strain evidence="2">cv. Yunnan</strain>
    </source>
</reference>